<evidence type="ECO:0000313" key="8">
    <source>
        <dbReference type="EMBL" id="GIQ79984.1"/>
    </source>
</evidence>
<feature type="compositionally biased region" description="Basic and acidic residues" evidence="6">
    <location>
        <begin position="279"/>
        <end position="289"/>
    </location>
</feature>
<dbReference type="SUPFAM" id="SSF48452">
    <property type="entry name" value="TPR-like"/>
    <property type="match status" value="1"/>
</dbReference>
<keyword evidence="5" id="KW-0539">Nucleus</keyword>
<evidence type="ECO:0000256" key="1">
    <source>
        <dbReference type="ARBA" id="ARBA00004604"/>
    </source>
</evidence>
<dbReference type="InterPro" id="IPR003107">
    <property type="entry name" value="HAT"/>
</dbReference>
<feature type="compositionally biased region" description="Acidic residues" evidence="6">
    <location>
        <begin position="290"/>
        <end position="321"/>
    </location>
</feature>
<keyword evidence="4" id="KW-0677">Repeat</keyword>
<dbReference type="Proteomes" id="UP000265618">
    <property type="component" value="Unassembled WGS sequence"/>
</dbReference>
<dbReference type="SMART" id="SM00386">
    <property type="entry name" value="HAT"/>
    <property type="match status" value="3"/>
</dbReference>
<evidence type="ECO:0000256" key="5">
    <source>
        <dbReference type="ARBA" id="ARBA00023242"/>
    </source>
</evidence>
<proteinExistence type="inferred from homology"/>
<evidence type="ECO:0000313" key="9">
    <source>
        <dbReference type="Proteomes" id="UP000265618"/>
    </source>
</evidence>
<organism evidence="8 9">
    <name type="scientific">Kipferlia bialata</name>
    <dbReference type="NCBI Taxonomy" id="797122"/>
    <lineage>
        <taxon>Eukaryota</taxon>
        <taxon>Metamonada</taxon>
        <taxon>Carpediemonas-like organisms</taxon>
        <taxon>Kipferlia</taxon>
    </lineage>
</organism>
<accession>A0A9K3CQY4</accession>
<reference evidence="8 9" key="1">
    <citation type="journal article" date="2018" name="PLoS ONE">
        <title>The draft genome of Kipferlia bialata reveals reductive genome evolution in fornicate parasites.</title>
        <authorList>
            <person name="Tanifuji G."/>
            <person name="Takabayashi S."/>
            <person name="Kume K."/>
            <person name="Takagi M."/>
            <person name="Nakayama T."/>
            <person name="Kamikawa R."/>
            <person name="Inagaki Y."/>
            <person name="Hashimoto T."/>
        </authorList>
    </citation>
    <scope>NUCLEOTIDE SEQUENCE [LARGE SCALE GENOMIC DNA]</scope>
    <source>
        <strain evidence="8">NY0173</strain>
    </source>
</reference>
<comment type="subcellular location">
    <subcellularLocation>
        <location evidence="1">Nucleus</location>
        <location evidence="1">Nucleolus</location>
    </subcellularLocation>
</comment>
<dbReference type="PANTHER" id="PTHR23271:SF1">
    <property type="entry name" value="U3 SMALL NUCLEOLAR RNA-ASSOCIATED PROTEIN 6 HOMOLOG"/>
    <property type="match status" value="1"/>
</dbReference>
<evidence type="ECO:0000256" key="6">
    <source>
        <dbReference type="SAM" id="MobiDB-lite"/>
    </source>
</evidence>
<keyword evidence="9" id="KW-1185">Reference proteome</keyword>
<feature type="compositionally biased region" description="Low complexity" evidence="6">
    <location>
        <begin position="322"/>
        <end position="332"/>
    </location>
</feature>
<sequence>MTERSRLRLEQMLPEIDSFRQAKILTQEEATQMIERRRFLEERLDDSEGAPEKYYMEYADHFSACNKLIRKRKRKTGTKCQKGDIGLRSATLHLWARYVRAFRHRPEAWMKYCDYLSSRNMHHKLQQTLAKALALHPRVSTLWLRAASTELRLSGEVSRARGVFQSGLRVNPSDPTILLGAIKLELDFADGMRPSLEGQGVDNPSLRLIVDGGLAHMVLSHGLGAMRDQTEVRGLMGGLVSVAGEFSEVPFAQTVLSQGEGLEAWLVGMRQGRLAELEAERQRAAKEKAEENEEASSTEEEEEEEEEEEGDDGDNQMEGEASESSGSDSDTE</sequence>
<protein>
    <recommendedName>
        <fullName evidence="7">U3 small nucleolar RNA-associated protein 6 N-terminal domain-containing protein</fullName>
    </recommendedName>
</protein>
<dbReference type="Gene3D" id="1.25.40.10">
    <property type="entry name" value="Tetratricopeptide repeat domain"/>
    <property type="match status" value="1"/>
</dbReference>
<dbReference type="InterPro" id="IPR055347">
    <property type="entry name" value="UTP6_N"/>
</dbReference>
<comment type="similarity">
    <text evidence="2">Belongs to the UTP6 family.</text>
</comment>
<dbReference type="GO" id="GO:0034388">
    <property type="term" value="C:Pwp2p-containing subcomplex of 90S preribosome"/>
    <property type="evidence" value="ECO:0007669"/>
    <property type="project" value="TreeGrafter"/>
</dbReference>
<dbReference type="OrthoDB" id="28112at2759"/>
<evidence type="ECO:0000256" key="3">
    <source>
        <dbReference type="ARBA" id="ARBA00022552"/>
    </source>
</evidence>
<dbReference type="GO" id="GO:0032040">
    <property type="term" value="C:small-subunit processome"/>
    <property type="evidence" value="ECO:0007669"/>
    <property type="project" value="TreeGrafter"/>
</dbReference>
<feature type="domain" description="U3 small nucleolar RNA-associated protein 6 N-terminal" evidence="7">
    <location>
        <begin position="9"/>
        <end position="83"/>
    </location>
</feature>
<dbReference type="GO" id="GO:0000462">
    <property type="term" value="P:maturation of SSU-rRNA from tricistronic rRNA transcript (SSU-rRNA, 5.8S rRNA, LSU-rRNA)"/>
    <property type="evidence" value="ECO:0007669"/>
    <property type="project" value="InterPro"/>
</dbReference>
<gene>
    <name evidence="8" type="ORF">KIPB_000701</name>
</gene>
<name>A0A9K3CQY4_9EUKA</name>
<dbReference type="GO" id="GO:0030515">
    <property type="term" value="F:snoRNA binding"/>
    <property type="evidence" value="ECO:0007669"/>
    <property type="project" value="InterPro"/>
</dbReference>
<evidence type="ECO:0000256" key="4">
    <source>
        <dbReference type="ARBA" id="ARBA00022737"/>
    </source>
</evidence>
<evidence type="ECO:0000259" key="7">
    <source>
        <dbReference type="Pfam" id="PF08640"/>
    </source>
</evidence>
<dbReference type="EMBL" id="BDIP01000086">
    <property type="protein sequence ID" value="GIQ79984.1"/>
    <property type="molecule type" value="Genomic_DNA"/>
</dbReference>
<dbReference type="InterPro" id="IPR011990">
    <property type="entry name" value="TPR-like_helical_dom_sf"/>
</dbReference>
<comment type="caution">
    <text evidence="8">The sequence shown here is derived from an EMBL/GenBank/DDBJ whole genome shotgun (WGS) entry which is preliminary data.</text>
</comment>
<dbReference type="PANTHER" id="PTHR23271">
    <property type="entry name" value="HEPATOCELLULAR CARCINOMA-ASSOCIATED ANTIGEN 66"/>
    <property type="match status" value="1"/>
</dbReference>
<dbReference type="Pfam" id="PF08640">
    <property type="entry name" value="U3_assoc_6"/>
    <property type="match status" value="1"/>
</dbReference>
<dbReference type="InterPro" id="IPR013949">
    <property type="entry name" value="Utp6"/>
</dbReference>
<keyword evidence="3" id="KW-0698">rRNA processing</keyword>
<dbReference type="AlphaFoldDB" id="A0A9K3CQY4"/>
<feature type="region of interest" description="Disordered" evidence="6">
    <location>
        <begin position="279"/>
        <end position="332"/>
    </location>
</feature>
<evidence type="ECO:0000256" key="2">
    <source>
        <dbReference type="ARBA" id="ARBA00010734"/>
    </source>
</evidence>